<proteinExistence type="predicted"/>
<name>A0A838Y0G4_9GAMM</name>
<organism evidence="2 3">
    <name type="scientific">SAR86 cluster bacterium</name>
    <dbReference type="NCBI Taxonomy" id="2030880"/>
    <lineage>
        <taxon>Bacteria</taxon>
        <taxon>Pseudomonadati</taxon>
        <taxon>Pseudomonadota</taxon>
        <taxon>Gammaproteobacteria</taxon>
        <taxon>SAR86 cluster</taxon>
    </lineage>
</organism>
<dbReference type="AlphaFoldDB" id="A0A838Y0G4"/>
<dbReference type="EMBL" id="JACETL010000068">
    <property type="protein sequence ID" value="MBA4692990.1"/>
    <property type="molecule type" value="Genomic_DNA"/>
</dbReference>
<evidence type="ECO:0000313" key="3">
    <source>
        <dbReference type="Proteomes" id="UP000551848"/>
    </source>
</evidence>
<reference evidence="2 3" key="1">
    <citation type="submission" date="2020-06" db="EMBL/GenBank/DDBJ databases">
        <title>Dysbiosis in marine aquaculture revealed through microbiome analysis: reverse ecology for environmental sustainability.</title>
        <authorList>
            <person name="Haro-Moreno J.M."/>
            <person name="Coutinho F.H."/>
            <person name="Zaragoza-Solas A."/>
            <person name="Picazo A."/>
            <person name="Almagro-Moreno S."/>
            <person name="Lopez-Perez M."/>
        </authorList>
    </citation>
    <scope>NUCLEOTIDE SEQUENCE [LARGE SCALE GENOMIC DNA]</scope>
    <source>
        <strain evidence="2">MCMED-G41</strain>
    </source>
</reference>
<gene>
    <name evidence="2" type="ORF">H2072_04510</name>
</gene>
<keyword evidence="1" id="KW-0812">Transmembrane</keyword>
<dbReference type="Proteomes" id="UP000551848">
    <property type="component" value="Unassembled WGS sequence"/>
</dbReference>
<feature type="transmembrane region" description="Helical" evidence="1">
    <location>
        <begin position="29"/>
        <end position="47"/>
    </location>
</feature>
<comment type="caution">
    <text evidence="2">The sequence shown here is derived from an EMBL/GenBank/DDBJ whole genome shotgun (WGS) entry which is preliminary data.</text>
</comment>
<evidence type="ECO:0000256" key="1">
    <source>
        <dbReference type="SAM" id="Phobius"/>
    </source>
</evidence>
<keyword evidence="1" id="KW-1133">Transmembrane helix</keyword>
<accession>A0A838Y0G4</accession>
<evidence type="ECO:0000313" key="2">
    <source>
        <dbReference type="EMBL" id="MBA4692990.1"/>
    </source>
</evidence>
<sequence length="262" mass="29979">MIFIIGSSIILLLPVIVYLLQPLSKQKSLIFLVTILVFGGFVLNFVSKEPLIGSWVKATQSESILMTIFRDEELDKFFLNEYIFDKSSEEQSFIMGSQVFYKALEEQSFNTAESILKYLNIEFVSENFQVPIFTLLADFRDEKYPEIANSNLIINVEKPANCTLQLLQLGVSIPNGPGVNIASVELLSPNITRPIKLDKSNSTVRGFDIASAFMQQEIIKIEALAECDNFIFEAFKTIDLKYSQDNQEELFFYTDEWLKREQ</sequence>
<protein>
    <submittedName>
        <fullName evidence="2">Uncharacterized protein</fullName>
    </submittedName>
</protein>
<keyword evidence="1" id="KW-0472">Membrane</keyword>